<protein>
    <submittedName>
        <fullName evidence="1">Uncharacterized protein</fullName>
    </submittedName>
</protein>
<dbReference type="KEGG" id="ska:CP970_07985"/>
<keyword evidence="2" id="KW-1185">Reference proteome</keyword>
<proteinExistence type="predicted"/>
<sequence>MAIRAAFAGRGADLVEVRGQVVAHCLAVPAQAAGDRADGPVAFAKLMDVGVPLADAGQELAVGWVGRLRRFDQGCQDHGIRRLCGFVQITGLGVFSQAGAVLVGGAFDRAGERAQQMPAICCLDRASRDQGDLPGPASRPATVSSSPPAWGCPDVICGGVSAAR</sequence>
<dbReference type="AlphaFoldDB" id="A0A5J6GA71"/>
<name>A0A5J6GA71_STRKN</name>
<gene>
    <name evidence="1" type="ORF">CP970_07985</name>
</gene>
<evidence type="ECO:0000313" key="2">
    <source>
        <dbReference type="Proteomes" id="UP000325529"/>
    </source>
</evidence>
<evidence type="ECO:0000313" key="1">
    <source>
        <dbReference type="EMBL" id="QEU90845.1"/>
    </source>
</evidence>
<organism evidence="1 2">
    <name type="scientific">Streptomyces kanamyceticus</name>
    <dbReference type="NCBI Taxonomy" id="1967"/>
    <lineage>
        <taxon>Bacteria</taxon>
        <taxon>Bacillati</taxon>
        <taxon>Actinomycetota</taxon>
        <taxon>Actinomycetes</taxon>
        <taxon>Kitasatosporales</taxon>
        <taxon>Streptomycetaceae</taxon>
        <taxon>Streptomyces</taxon>
    </lineage>
</organism>
<reference evidence="1 2" key="1">
    <citation type="submission" date="2017-09" db="EMBL/GenBank/DDBJ databases">
        <authorList>
            <person name="Lee N."/>
            <person name="Cho B.-K."/>
        </authorList>
    </citation>
    <scope>NUCLEOTIDE SEQUENCE [LARGE SCALE GENOMIC DNA]</scope>
    <source>
        <strain evidence="1 2">ATCC 12853</strain>
    </source>
</reference>
<accession>A0A5J6GA71</accession>
<dbReference type="EMBL" id="CP023699">
    <property type="protein sequence ID" value="QEU90845.1"/>
    <property type="molecule type" value="Genomic_DNA"/>
</dbReference>
<dbReference type="Proteomes" id="UP000325529">
    <property type="component" value="Chromosome"/>
</dbReference>